<feature type="transmembrane region" description="Helical" evidence="1">
    <location>
        <begin position="37"/>
        <end position="60"/>
    </location>
</feature>
<keyword evidence="4" id="KW-1185">Reference proteome</keyword>
<feature type="domain" description="EamA" evidence="2">
    <location>
        <begin position="149"/>
        <end position="280"/>
    </location>
</feature>
<keyword evidence="1" id="KW-0472">Membrane</keyword>
<keyword evidence="1" id="KW-0812">Transmembrane</keyword>
<dbReference type="PANTHER" id="PTHR22911:SF76">
    <property type="entry name" value="EAMA DOMAIN-CONTAINING PROTEIN"/>
    <property type="match status" value="1"/>
</dbReference>
<gene>
    <name evidence="3" type="ORF">Ga0609869_001213</name>
</gene>
<feature type="domain" description="EamA" evidence="2">
    <location>
        <begin position="9"/>
        <end position="136"/>
    </location>
</feature>
<organism evidence="3 4">
    <name type="scientific">Rhodovulum iodosum</name>
    <dbReference type="NCBI Taxonomy" id="68291"/>
    <lineage>
        <taxon>Bacteria</taxon>
        <taxon>Pseudomonadati</taxon>
        <taxon>Pseudomonadota</taxon>
        <taxon>Alphaproteobacteria</taxon>
        <taxon>Rhodobacterales</taxon>
        <taxon>Paracoccaceae</taxon>
        <taxon>Rhodovulum</taxon>
    </lineage>
</organism>
<feature type="transmembrane region" description="Helical" evidence="1">
    <location>
        <begin position="179"/>
        <end position="197"/>
    </location>
</feature>
<feature type="transmembrane region" description="Helical" evidence="1">
    <location>
        <begin position="238"/>
        <end position="260"/>
    </location>
</feature>
<accession>A0ABV3XRA7</accession>
<dbReference type="EMBL" id="JBEHHI010000001">
    <property type="protein sequence ID" value="MEX5727860.1"/>
    <property type="molecule type" value="Genomic_DNA"/>
</dbReference>
<evidence type="ECO:0000256" key="1">
    <source>
        <dbReference type="SAM" id="Phobius"/>
    </source>
</evidence>
<dbReference type="SUPFAM" id="SSF103481">
    <property type="entry name" value="Multidrug resistance efflux transporter EmrE"/>
    <property type="match status" value="1"/>
</dbReference>
<proteinExistence type="predicted"/>
<feature type="transmembrane region" description="Helical" evidence="1">
    <location>
        <begin position="91"/>
        <end position="110"/>
    </location>
</feature>
<evidence type="ECO:0000313" key="3">
    <source>
        <dbReference type="EMBL" id="MEX5727860.1"/>
    </source>
</evidence>
<keyword evidence="1" id="KW-1133">Transmembrane helix</keyword>
<dbReference type="RefSeq" id="WP_125405521.1">
    <property type="nucleotide sequence ID" value="NZ_JBEHHI010000001.1"/>
</dbReference>
<dbReference type="InterPro" id="IPR000620">
    <property type="entry name" value="EamA_dom"/>
</dbReference>
<feature type="transmembrane region" description="Helical" evidence="1">
    <location>
        <begin position="147"/>
        <end position="167"/>
    </location>
</feature>
<feature type="transmembrane region" description="Helical" evidence="1">
    <location>
        <begin position="67"/>
        <end position="85"/>
    </location>
</feature>
<dbReference type="Pfam" id="PF00892">
    <property type="entry name" value="EamA"/>
    <property type="match status" value="2"/>
</dbReference>
<evidence type="ECO:0000313" key="4">
    <source>
        <dbReference type="Proteomes" id="UP001560019"/>
    </source>
</evidence>
<comment type="caution">
    <text evidence="3">The sequence shown here is derived from an EMBL/GenBank/DDBJ whole genome shotgun (WGS) entry which is preliminary data.</text>
</comment>
<feature type="transmembrane region" description="Helical" evidence="1">
    <location>
        <begin position="266"/>
        <end position="285"/>
    </location>
</feature>
<name>A0ABV3XRA7_9RHOB</name>
<sequence length="291" mass="29642">MTRPRATAIGFLAVLLWALLALFTVGSAPVPPLQLNAMSFGIGGAIGLVWVVTTGEAALLKAVPLKVYAFGTAGLFGYHALYFSALRLAPAAEAGLIAYLWPLLIVLFSGLLPGERLRSGHVLGALAGFAGAALIVARGATGFDGTALPGYGIALLCALTWSSYSVLSRRLGTVPTASVAVFCLATSLLSLPLHLALEETAWPVGLLGWLSVLGLGLGPVGLAFYVWDVGVKRGDIQLLGVASYAAPLLSTVVLVATGIAAPTPTLLTAAMLITGGAALAARASARRAVQT</sequence>
<protein>
    <submittedName>
        <fullName evidence="3">Drug/metabolite transporter (DMT)-like permease</fullName>
    </submittedName>
</protein>
<dbReference type="Proteomes" id="UP001560019">
    <property type="component" value="Unassembled WGS sequence"/>
</dbReference>
<feature type="transmembrane region" description="Helical" evidence="1">
    <location>
        <begin position="122"/>
        <end position="141"/>
    </location>
</feature>
<dbReference type="InterPro" id="IPR037185">
    <property type="entry name" value="EmrE-like"/>
</dbReference>
<feature type="transmembrane region" description="Helical" evidence="1">
    <location>
        <begin position="203"/>
        <end position="226"/>
    </location>
</feature>
<evidence type="ECO:0000259" key="2">
    <source>
        <dbReference type="Pfam" id="PF00892"/>
    </source>
</evidence>
<reference evidence="3 4" key="1">
    <citation type="submission" date="2024-06" db="EMBL/GenBank/DDBJ databases">
        <title>Genome of Rhodovulum iodosum, a marine photoferrotroph.</title>
        <authorList>
            <person name="Bianchini G."/>
            <person name="Nikeleit V."/>
            <person name="Kappler A."/>
            <person name="Bryce C."/>
            <person name="Sanchez-Baracaldo P."/>
        </authorList>
    </citation>
    <scope>NUCLEOTIDE SEQUENCE [LARGE SCALE GENOMIC DNA]</scope>
    <source>
        <strain evidence="3 4">UT/N1</strain>
    </source>
</reference>
<dbReference type="PANTHER" id="PTHR22911">
    <property type="entry name" value="ACYL-MALONYL CONDENSING ENZYME-RELATED"/>
    <property type="match status" value="1"/>
</dbReference>